<dbReference type="KEGG" id="surl:BI350_11110"/>
<dbReference type="PANTHER" id="PTHR43279">
    <property type="entry name" value="CATECHOL-2,3-DIOXYGENASE"/>
    <property type="match status" value="1"/>
</dbReference>
<keyword evidence="1" id="KW-0479">Metal-binding</keyword>
<evidence type="ECO:0000256" key="1">
    <source>
        <dbReference type="ARBA" id="ARBA00022723"/>
    </source>
</evidence>
<dbReference type="CDD" id="cd07255">
    <property type="entry name" value="VOC_BsCatE_like_N"/>
    <property type="match status" value="1"/>
</dbReference>
<feature type="domain" description="VOC" evidence="2">
    <location>
        <begin position="168"/>
        <end position="282"/>
    </location>
</feature>
<dbReference type="GO" id="GO:0004462">
    <property type="term" value="F:lactoylglutathione lyase activity"/>
    <property type="evidence" value="ECO:0007669"/>
    <property type="project" value="InterPro"/>
</dbReference>
<dbReference type="PROSITE" id="PS00934">
    <property type="entry name" value="GLYOXALASE_I_1"/>
    <property type="match status" value="1"/>
</dbReference>
<dbReference type="CDD" id="cd16359">
    <property type="entry name" value="VOC_BsCatE_like_C"/>
    <property type="match status" value="1"/>
</dbReference>
<dbReference type="GO" id="GO:0046872">
    <property type="term" value="F:metal ion binding"/>
    <property type="evidence" value="ECO:0007669"/>
    <property type="project" value="UniProtKB-KW"/>
</dbReference>
<dbReference type="Gene3D" id="3.10.180.10">
    <property type="entry name" value="2,3-Dihydroxybiphenyl 1,2-Dioxygenase, domain 1"/>
    <property type="match status" value="2"/>
</dbReference>
<dbReference type="AlphaFoldDB" id="A0A1D8JH49"/>
<feature type="domain" description="VOC" evidence="2">
    <location>
        <begin position="11"/>
        <end position="127"/>
    </location>
</feature>
<dbReference type="Pfam" id="PF00903">
    <property type="entry name" value="Glyoxalase"/>
    <property type="match status" value="2"/>
</dbReference>
<accession>A0A1D8JH49</accession>
<dbReference type="PANTHER" id="PTHR43279:SF1">
    <property type="entry name" value="CATECHOL-2,3-DIOXYGENASE"/>
    <property type="match status" value="1"/>
</dbReference>
<evidence type="ECO:0000259" key="2">
    <source>
        <dbReference type="PROSITE" id="PS51819"/>
    </source>
</evidence>
<gene>
    <name evidence="3" type="ORF">BI350_11110</name>
</gene>
<dbReference type="Proteomes" id="UP000185746">
    <property type="component" value="Chromosome"/>
</dbReference>
<dbReference type="InterPro" id="IPR004360">
    <property type="entry name" value="Glyas_Fos-R_dOase_dom"/>
</dbReference>
<organism evidence="3 4">
    <name type="scientific">Sporosarcina ureilytica</name>
    <dbReference type="NCBI Taxonomy" id="298596"/>
    <lineage>
        <taxon>Bacteria</taxon>
        <taxon>Bacillati</taxon>
        <taxon>Bacillota</taxon>
        <taxon>Bacilli</taxon>
        <taxon>Bacillales</taxon>
        <taxon>Caryophanaceae</taxon>
        <taxon>Sporosarcina</taxon>
    </lineage>
</organism>
<evidence type="ECO:0000313" key="4">
    <source>
        <dbReference type="Proteomes" id="UP000185746"/>
    </source>
</evidence>
<sequence>MERFHSKPNTFVGQVNINVTNLESALTFYQEIIGFQVLEQTARKAVLTTDGQTGLLILEQPVNVIPKEGRSSGLYHFALLLPTRADLSIFLRHLLKTGYKFGASDHKVSEAIYITDPDGNGIEIYRDRPSSEWTWSNGKVTMMTDPLDGDSLLEESTADWNGLPADTIMGHIHLHVSDLQKAEEFYKNALGFSIVSHYPQASFTSTGGYHHHIALNTWQGVGVPAPKQNSVGLNWYTLVFPSEEVRGQVIEQLQKIGAPVLAENDVFMTEDPSGNKIRLCLNNA</sequence>
<dbReference type="InterPro" id="IPR029068">
    <property type="entry name" value="Glyas_Bleomycin-R_OHBP_Dase"/>
</dbReference>
<dbReference type="RefSeq" id="WP_075528176.1">
    <property type="nucleotide sequence ID" value="NZ_CP017560.1"/>
</dbReference>
<reference evidence="3 4" key="1">
    <citation type="submission" date="2016-09" db="EMBL/GenBank/DDBJ databases">
        <title>Complete genome sequence of the Lysinibacillus sphaericus LMG 22257, a specie of Bacillus with ureolytic activity that can effectively biodeposit calcium carbonate.</title>
        <authorList>
            <person name="Yan W."/>
        </authorList>
    </citation>
    <scope>NUCLEOTIDE SEQUENCE [LARGE SCALE GENOMIC DNA]</scope>
    <source>
        <strain evidence="3 4">LMG 22257</strain>
    </source>
</reference>
<keyword evidence="4" id="KW-1185">Reference proteome</keyword>
<proteinExistence type="predicted"/>
<name>A0A1D8JH49_9BACL</name>
<dbReference type="EMBL" id="CP017560">
    <property type="protein sequence ID" value="AOV08031.1"/>
    <property type="molecule type" value="Genomic_DNA"/>
</dbReference>
<evidence type="ECO:0000313" key="3">
    <source>
        <dbReference type="EMBL" id="AOV08031.1"/>
    </source>
</evidence>
<protein>
    <submittedName>
        <fullName evidence="3">Glyoxalase</fullName>
    </submittedName>
</protein>
<dbReference type="SUPFAM" id="SSF54593">
    <property type="entry name" value="Glyoxalase/Bleomycin resistance protein/Dihydroxybiphenyl dioxygenase"/>
    <property type="match status" value="2"/>
</dbReference>
<dbReference type="InterPro" id="IPR037523">
    <property type="entry name" value="VOC_core"/>
</dbReference>
<dbReference type="InterPro" id="IPR018146">
    <property type="entry name" value="Glyoxalase_1_CS"/>
</dbReference>
<dbReference type="PROSITE" id="PS51819">
    <property type="entry name" value="VOC"/>
    <property type="match status" value="2"/>
</dbReference>